<dbReference type="OrthoDB" id="7834092at2"/>
<accession>A0A1E8CKI4</accession>
<protein>
    <recommendedName>
        <fullName evidence="3">Cytochrome P460 domain-containing protein</fullName>
    </recommendedName>
</protein>
<sequence>MKKTFSGRTRLAIGVAAIAVTTGLGVSQLMAQSSQPIEVTADTFDCLTEMTAVRGFFVDNLLGDLDATVAAANAAEGAPYPVGSVVQLVPTEVMLKQPEGTSPATNDWEFFELNVSPEGSEIAVRGFTDVVNRFGGNCLDCHIKAEPQWDMVCETGHGCDPLPLSREMLTGIQQADPRCRAPEV</sequence>
<evidence type="ECO:0000313" key="1">
    <source>
        <dbReference type="EMBL" id="OFE12787.1"/>
    </source>
</evidence>
<dbReference type="EMBL" id="MASR01000001">
    <property type="protein sequence ID" value="OFE12787.1"/>
    <property type="molecule type" value="Genomic_DNA"/>
</dbReference>
<evidence type="ECO:0000313" key="2">
    <source>
        <dbReference type="Proteomes" id="UP000175669"/>
    </source>
</evidence>
<gene>
    <name evidence="1" type="ORF">PHACT_06245</name>
</gene>
<dbReference type="AlphaFoldDB" id="A0A1E8CKI4"/>
<organism evidence="1 2">
    <name type="scientific">Pseudohongiella acticola</name>
    <dbReference type="NCBI Taxonomy" id="1524254"/>
    <lineage>
        <taxon>Bacteria</taxon>
        <taxon>Pseudomonadati</taxon>
        <taxon>Pseudomonadota</taxon>
        <taxon>Gammaproteobacteria</taxon>
        <taxon>Pseudomonadales</taxon>
        <taxon>Pseudohongiellaceae</taxon>
        <taxon>Pseudohongiella</taxon>
    </lineage>
</organism>
<name>A0A1E8CKI4_9GAMM</name>
<reference evidence="2" key="1">
    <citation type="submission" date="2016-07" db="EMBL/GenBank/DDBJ databases">
        <authorList>
            <person name="Florea S."/>
            <person name="Webb J.S."/>
            <person name="Jaromczyk J."/>
            <person name="Schardl C.L."/>
        </authorList>
    </citation>
    <scope>NUCLEOTIDE SEQUENCE [LARGE SCALE GENOMIC DNA]</scope>
    <source>
        <strain evidence="2">KCTC 42131</strain>
    </source>
</reference>
<comment type="caution">
    <text evidence="1">The sequence shown here is derived from an EMBL/GenBank/DDBJ whole genome shotgun (WGS) entry which is preliminary data.</text>
</comment>
<dbReference type="Proteomes" id="UP000175669">
    <property type="component" value="Unassembled WGS sequence"/>
</dbReference>
<proteinExistence type="predicted"/>
<evidence type="ECO:0008006" key="3">
    <source>
        <dbReference type="Google" id="ProtNLM"/>
    </source>
</evidence>
<keyword evidence="2" id="KW-1185">Reference proteome</keyword>
<dbReference type="RefSeq" id="WP_070116396.1">
    <property type="nucleotide sequence ID" value="NZ_CAXATG010000001.1"/>
</dbReference>